<evidence type="ECO:0000256" key="1">
    <source>
        <dbReference type="SAM" id="MobiDB-lite"/>
    </source>
</evidence>
<reference evidence="2" key="1">
    <citation type="submission" date="2021-02" db="EMBL/GenBank/DDBJ databases">
        <authorList>
            <person name="Nowell W R."/>
        </authorList>
    </citation>
    <scope>NUCLEOTIDE SEQUENCE</scope>
</reference>
<dbReference type="Proteomes" id="UP000663856">
    <property type="component" value="Unassembled WGS sequence"/>
</dbReference>
<evidence type="ECO:0000313" key="2">
    <source>
        <dbReference type="EMBL" id="CAF2233023.1"/>
    </source>
</evidence>
<dbReference type="AlphaFoldDB" id="A0A817A6L1"/>
<organism evidence="2 3">
    <name type="scientific">Rotaria magnacalcarata</name>
    <dbReference type="NCBI Taxonomy" id="392030"/>
    <lineage>
        <taxon>Eukaryota</taxon>
        <taxon>Metazoa</taxon>
        <taxon>Spiralia</taxon>
        <taxon>Gnathifera</taxon>
        <taxon>Rotifera</taxon>
        <taxon>Eurotatoria</taxon>
        <taxon>Bdelloidea</taxon>
        <taxon>Philodinida</taxon>
        <taxon>Philodinidae</taxon>
        <taxon>Rotaria</taxon>
    </lineage>
</organism>
<comment type="caution">
    <text evidence="2">The sequence shown here is derived from an EMBL/GenBank/DDBJ whole genome shotgun (WGS) entry which is preliminary data.</text>
</comment>
<dbReference type="EMBL" id="CAJNRF010017532">
    <property type="protein sequence ID" value="CAF2233023.1"/>
    <property type="molecule type" value="Genomic_DNA"/>
</dbReference>
<accession>A0A817A6L1</accession>
<feature type="non-terminal residue" evidence="2">
    <location>
        <position position="1"/>
    </location>
</feature>
<sequence length="282" mass="32152">MDKLKKLQQGQHIKQHQKNQKNKITTAVATDDDNNNEYVWHSNEYCVFTYDRHHFTTRTTIGMTNQFFMSVDVHCKFSTCTCKFHATLTENGRLGINYLGRIVYKAGEIHVRPIRGSRREELQQFTTLAGNRNAVGSNRSVLRKISSEANSKLRRDDDLDKSLRELKIEQAKKVFPGEVIPGYLQEISTDPLRLICCTAGGIAAYYHFGSTMPLSLDATGGIIVNRNKRIFYYELTMTSLSKGGSLLPISVMLSASHGTMDIVHWMNCFIEKYKQVYGFSYP</sequence>
<evidence type="ECO:0000313" key="3">
    <source>
        <dbReference type="Proteomes" id="UP000663856"/>
    </source>
</evidence>
<protein>
    <submittedName>
        <fullName evidence="2">Uncharacterized protein</fullName>
    </submittedName>
</protein>
<proteinExistence type="predicted"/>
<name>A0A817A6L1_9BILA</name>
<gene>
    <name evidence="2" type="ORF">WKI299_LOCUS36120</name>
</gene>
<feature type="region of interest" description="Disordered" evidence="1">
    <location>
        <begin position="1"/>
        <end position="24"/>
    </location>
</feature>